<keyword evidence="1" id="KW-0802">TPR repeat</keyword>
<feature type="repeat" description="TPR" evidence="1">
    <location>
        <begin position="225"/>
        <end position="258"/>
    </location>
</feature>
<evidence type="ECO:0008006" key="6">
    <source>
        <dbReference type="Google" id="ProtNLM"/>
    </source>
</evidence>
<proteinExistence type="predicted"/>
<keyword evidence="3" id="KW-0812">Transmembrane</keyword>
<evidence type="ECO:0000256" key="1">
    <source>
        <dbReference type="PROSITE-ProRule" id="PRU00339"/>
    </source>
</evidence>
<comment type="caution">
    <text evidence="4">The sequence shown here is derived from an EMBL/GenBank/DDBJ whole genome shotgun (WGS) entry which is preliminary data.</text>
</comment>
<gene>
    <name evidence="4" type="ORF">GCM10023186_13830</name>
</gene>
<sequence>MAKSRSSFTPQLLVLVLAAGLVAYLFLLPKGVVKPKEGKGELAQDAARTANRDGGGPATSGSKTEASSGPVPASGGATAMSDQPHTQASGEQRTQLNTLLARYRTTADAATRLSLATDLAKQYQKVQRFDSAGYYYEQVALARPGEQAWKRAADQYFEAYSFATTEQRAKMLGTKTQALYEKVLKENPQNLDAKTNLGMAMMASENPVAGITMLREVLATDPKNEKALYNLGILALQSNQPDKAVGRFQELMKVNPKNVTGQFYLGVSLAQAGEKEEAKAAFLKTKSMSADPGLLTSVNEELQKLQ</sequence>
<dbReference type="Pfam" id="PF13432">
    <property type="entry name" value="TPR_16"/>
    <property type="match status" value="1"/>
</dbReference>
<feature type="region of interest" description="Disordered" evidence="2">
    <location>
        <begin position="37"/>
        <end position="92"/>
    </location>
</feature>
<dbReference type="PROSITE" id="PS50005">
    <property type="entry name" value="TPR"/>
    <property type="match status" value="1"/>
</dbReference>
<accession>A0ABP8IX20</accession>
<dbReference type="InterPro" id="IPR019734">
    <property type="entry name" value="TPR_rpt"/>
</dbReference>
<organism evidence="4 5">
    <name type="scientific">Hymenobacter koreensis</name>
    <dbReference type="NCBI Taxonomy" id="1084523"/>
    <lineage>
        <taxon>Bacteria</taxon>
        <taxon>Pseudomonadati</taxon>
        <taxon>Bacteroidota</taxon>
        <taxon>Cytophagia</taxon>
        <taxon>Cytophagales</taxon>
        <taxon>Hymenobacteraceae</taxon>
        <taxon>Hymenobacter</taxon>
    </lineage>
</organism>
<feature type="transmembrane region" description="Helical" evidence="3">
    <location>
        <begin position="12"/>
        <end position="29"/>
    </location>
</feature>
<evidence type="ECO:0000313" key="4">
    <source>
        <dbReference type="EMBL" id="GAA4377985.1"/>
    </source>
</evidence>
<evidence type="ECO:0000256" key="3">
    <source>
        <dbReference type="SAM" id="Phobius"/>
    </source>
</evidence>
<dbReference type="Proteomes" id="UP001500454">
    <property type="component" value="Unassembled WGS sequence"/>
</dbReference>
<protein>
    <recommendedName>
        <fullName evidence="6">Tetratricopeptide repeat protein</fullName>
    </recommendedName>
</protein>
<dbReference type="Gene3D" id="1.25.40.10">
    <property type="entry name" value="Tetratricopeptide repeat domain"/>
    <property type="match status" value="1"/>
</dbReference>
<dbReference type="RefSeq" id="WP_345222562.1">
    <property type="nucleotide sequence ID" value="NZ_BAABHA010000002.1"/>
</dbReference>
<dbReference type="SUPFAM" id="SSF48452">
    <property type="entry name" value="TPR-like"/>
    <property type="match status" value="1"/>
</dbReference>
<feature type="compositionally biased region" description="Polar residues" evidence="2">
    <location>
        <begin position="80"/>
        <end position="92"/>
    </location>
</feature>
<keyword evidence="5" id="KW-1185">Reference proteome</keyword>
<name>A0ABP8IX20_9BACT</name>
<reference evidence="5" key="1">
    <citation type="journal article" date="2019" name="Int. J. Syst. Evol. Microbiol.">
        <title>The Global Catalogue of Microorganisms (GCM) 10K type strain sequencing project: providing services to taxonomists for standard genome sequencing and annotation.</title>
        <authorList>
            <consortium name="The Broad Institute Genomics Platform"/>
            <consortium name="The Broad Institute Genome Sequencing Center for Infectious Disease"/>
            <person name="Wu L."/>
            <person name="Ma J."/>
        </authorList>
    </citation>
    <scope>NUCLEOTIDE SEQUENCE [LARGE SCALE GENOMIC DNA]</scope>
    <source>
        <strain evidence="5">JCM 17924</strain>
    </source>
</reference>
<dbReference type="InterPro" id="IPR011990">
    <property type="entry name" value="TPR-like_helical_dom_sf"/>
</dbReference>
<dbReference type="Pfam" id="PF14559">
    <property type="entry name" value="TPR_19"/>
    <property type="match status" value="1"/>
</dbReference>
<dbReference type="EMBL" id="BAABHA010000002">
    <property type="protein sequence ID" value="GAA4377985.1"/>
    <property type="molecule type" value="Genomic_DNA"/>
</dbReference>
<evidence type="ECO:0000256" key="2">
    <source>
        <dbReference type="SAM" id="MobiDB-lite"/>
    </source>
</evidence>
<keyword evidence="3" id="KW-0472">Membrane</keyword>
<keyword evidence="3" id="KW-1133">Transmembrane helix</keyword>
<dbReference type="SMART" id="SM00028">
    <property type="entry name" value="TPR"/>
    <property type="match status" value="3"/>
</dbReference>
<evidence type="ECO:0000313" key="5">
    <source>
        <dbReference type="Proteomes" id="UP001500454"/>
    </source>
</evidence>